<evidence type="ECO:0000313" key="1">
    <source>
        <dbReference type="EMBL" id="CAG1854902.1"/>
    </source>
</evidence>
<sequence>SLSLSSSLCCPFFSLRLRNMEDVMKGYKVSAFGDWNFYDEKPIAQGLQSIMDTDFVQAHFFVGDGEDLFKVLSPYGHQPKTTGKRRGIEGEGKKVYYERKRRKPKAVDEDLYKIPPELLYQIPKKASDFFFFFFFFFCWWDFMECSSCSCLHFAEEVALEVLGRLSVPQLYC</sequence>
<feature type="non-terminal residue" evidence="1">
    <location>
        <position position="172"/>
    </location>
</feature>
<feature type="non-terminal residue" evidence="1">
    <location>
        <position position="1"/>
    </location>
</feature>
<dbReference type="AlphaFoldDB" id="A0A8D7AU69"/>
<dbReference type="PANTHER" id="PTHR33699:SF2">
    <property type="entry name" value="PATHOGENIC TYPE III EFFECTOR AVIRULENCE FACTOR AVR AVRRPT-CLEAVAGE: CLEAVAGE SITE PROTEIN-RELATED"/>
    <property type="match status" value="1"/>
</dbReference>
<proteinExistence type="predicted"/>
<reference evidence="1" key="1">
    <citation type="submission" date="2021-03" db="EMBL/GenBank/DDBJ databases">
        <authorList>
            <consortium name="Genoscope - CEA"/>
            <person name="William W."/>
        </authorList>
    </citation>
    <scope>NUCLEOTIDE SEQUENCE</scope>
    <source>
        <strain evidence="1">Doubled-haploid Pahang</strain>
    </source>
</reference>
<dbReference type="PANTHER" id="PTHR33699">
    <property type="entry name" value="EXPRESSED PROTEIN"/>
    <property type="match status" value="1"/>
</dbReference>
<name>A0A8D7AU69_MUSAM</name>
<dbReference type="EMBL" id="HG996476">
    <property type="protein sequence ID" value="CAG1854902.1"/>
    <property type="molecule type" value="Genomic_DNA"/>
</dbReference>
<organism evidence="1">
    <name type="scientific">Musa acuminata subsp. malaccensis</name>
    <name type="common">Wild banana</name>
    <name type="synonym">Musa malaccensis</name>
    <dbReference type="NCBI Taxonomy" id="214687"/>
    <lineage>
        <taxon>Eukaryota</taxon>
        <taxon>Viridiplantae</taxon>
        <taxon>Streptophyta</taxon>
        <taxon>Embryophyta</taxon>
        <taxon>Tracheophyta</taxon>
        <taxon>Spermatophyta</taxon>
        <taxon>Magnoliopsida</taxon>
        <taxon>Liliopsida</taxon>
        <taxon>Zingiberales</taxon>
        <taxon>Musaceae</taxon>
        <taxon>Musa</taxon>
    </lineage>
</organism>
<protein>
    <submittedName>
        <fullName evidence="1">(wild Malaysian banana) hypothetical protein</fullName>
    </submittedName>
</protein>
<accession>A0A8D7AU69</accession>
<gene>
    <name evidence="1" type="ORF">GSMUA_331280.1</name>
</gene>